<evidence type="ECO:0000313" key="1">
    <source>
        <dbReference type="EMBL" id="OUJ02307.1"/>
    </source>
</evidence>
<dbReference type="EMBL" id="JOOY01000025">
    <property type="protein sequence ID" value="OUJ02307.1"/>
    <property type="molecule type" value="Genomic_DNA"/>
</dbReference>
<evidence type="ECO:0000313" key="2">
    <source>
        <dbReference type="Proteomes" id="UP000194999"/>
    </source>
</evidence>
<proteinExistence type="predicted"/>
<accession>A0A252BDE9</accession>
<sequence length="88" mass="10253">MHKARQLGLGRVRRKLRYVKKSRVYPRLTFLGAAKFPLVSALCPILRLFSLIAESLICRFASYNSAIPRQEGFMRLRVLLWRAFLTSQ</sequence>
<name>A0A252BDE9_9PROT</name>
<reference evidence="1 2" key="1">
    <citation type="submission" date="2014-06" db="EMBL/GenBank/DDBJ databases">
        <authorList>
            <person name="Ju J."/>
            <person name="Zhang J."/>
        </authorList>
    </citation>
    <scope>NUCLEOTIDE SEQUENCE [LARGE SCALE GENOMIC DNA]</scope>
    <source>
        <strain evidence="1">DmW_048</strain>
    </source>
</reference>
<organism evidence="1 2">
    <name type="scientific">Acetobacter orientalis</name>
    <dbReference type="NCBI Taxonomy" id="146474"/>
    <lineage>
        <taxon>Bacteria</taxon>
        <taxon>Pseudomonadati</taxon>
        <taxon>Pseudomonadota</taxon>
        <taxon>Alphaproteobacteria</taxon>
        <taxon>Acetobacterales</taxon>
        <taxon>Acetobacteraceae</taxon>
        <taxon>Acetobacter</taxon>
    </lineage>
</organism>
<comment type="caution">
    <text evidence="1">The sequence shown here is derived from an EMBL/GenBank/DDBJ whole genome shotgun (WGS) entry which is preliminary data.</text>
</comment>
<gene>
    <name evidence="1" type="ORF">HK15_05925</name>
</gene>
<dbReference type="AlphaFoldDB" id="A0A252BDE9"/>
<dbReference type="Proteomes" id="UP000194999">
    <property type="component" value="Unassembled WGS sequence"/>
</dbReference>
<protein>
    <submittedName>
        <fullName evidence="1">Uncharacterized protein</fullName>
    </submittedName>
</protein>